<keyword evidence="2" id="KW-1185">Reference proteome</keyword>
<accession>A0A368XTB5</accession>
<dbReference type="Pfam" id="PF05643">
    <property type="entry name" value="GNA1162-like"/>
    <property type="match status" value="1"/>
</dbReference>
<gene>
    <name evidence="1" type="ORF">DES41_10450</name>
</gene>
<dbReference type="AlphaFoldDB" id="A0A368XTB5"/>
<sequence length="226" mass="23869">MTIRLASFASVAVAAGLLLLTGCATQRAPYDYSAFQQAKPATLLVLPPLNDSPEVNATAGLWSHTTLPLAEAGYYVLPVALVDETFHQNGVQTAQDAQAIPPAKLREFFGADAAVYLKITQYGTSYQVLASDTRVTAEARIVDLRTGTQLWAGKATASSAEQQQSQGGLIGMLVTAIVHQIVNTSTDAAYNYAGIAGQRLLGAPRLDGVLPGPRSPLYGQVPGNRR</sequence>
<protein>
    <recommendedName>
        <fullName evidence="3">Lipoprotein</fullName>
    </recommendedName>
</protein>
<reference evidence="1 2" key="1">
    <citation type="submission" date="2018-07" db="EMBL/GenBank/DDBJ databases">
        <title>Genomic Encyclopedia of Type Strains, Phase IV (KMG-IV): sequencing the most valuable type-strain genomes for metagenomic binning, comparative biology and taxonomic classification.</title>
        <authorList>
            <person name="Goeker M."/>
        </authorList>
    </citation>
    <scope>NUCLEOTIDE SEQUENCE [LARGE SCALE GENOMIC DNA]</scope>
    <source>
        <strain evidence="1 2">DSM 21634</strain>
    </source>
</reference>
<dbReference type="OrthoDB" id="1014694at2"/>
<dbReference type="RefSeq" id="WP_114468486.1">
    <property type="nucleotide sequence ID" value="NZ_QPJK01000004.1"/>
</dbReference>
<organism evidence="1 2">
    <name type="scientific">Pseudorhodoferax soli</name>
    <dbReference type="NCBI Taxonomy" id="545864"/>
    <lineage>
        <taxon>Bacteria</taxon>
        <taxon>Pseudomonadati</taxon>
        <taxon>Pseudomonadota</taxon>
        <taxon>Betaproteobacteria</taxon>
        <taxon>Burkholderiales</taxon>
        <taxon>Comamonadaceae</taxon>
    </lineage>
</organism>
<dbReference type="EMBL" id="QPJK01000004">
    <property type="protein sequence ID" value="RCW71231.1"/>
    <property type="molecule type" value="Genomic_DNA"/>
</dbReference>
<proteinExistence type="predicted"/>
<dbReference type="InterPro" id="IPR008517">
    <property type="entry name" value="GNA1162-like"/>
</dbReference>
<evidence type="ECO:0008006" key="3">
    <source>
        <dbReference type="Google" id="ProtNLM"/>
    </source>
</evidence>
<comment type="caution">
    <text evidence="1">The sequence shown here is derived from an EMBL/GenBank/DDBJ whole genome shotgun (WGS) entry which is preliminary data.</text>
</comment>
<evidence type="ECO:0000313" key="1">
    <source>
        <dbReference type="EMBL" id="RCW71231.1"/>
    </source>
</evidence>
<name>A0A368XTB5_9BURK</name>
<evidence type="ECO:0000313" key="2">
    <source>
        <dbReference type="Proteomes" id="UP000252884"/>
    </source>
</evidence>
<dbReference type="Proteomes" id="UP000252884">
    <property type="component" value="Unassembled WGS sequence"/>
</dbReference>
<dbReference type="Gene3D" id="3.40.50.10610">
    <property type="entry name" value="ABC-type transport auxiliary lipoprotein component"/>
    <property type="match status" value="1"/>
</dbReference>
<dbReference type="PROSITE" id="PS51257">
    <property type="entry name" value="PROKAR_LIPOPROTEIN"/>
    <property type="match status" value="1"/>
</dbReference>